<feature type="transmembrane region" description="Helical" evidence="1">
    <location>
        <begin position="153"/>
        <end position="173"/>
    </location>
</feature>
<feature type="domain" description="EamA" evidence="2">
    <location>
        <begin position="8"/>
        <end position="139"/>
    </location>
</feature>
<dbReference type="Gene3D" id="1.10.3730.20">
    <property type="match status" value="1"/>
</dbReference>
<feature type="transmembrane region" description="Helical" evidence="1">
    <location>
        <begin position="124"/>
        <end position="141"/>
    </location>
</feature>
<keyword evidence="1" id="KW-0472">Membrane</keyword>
<evidence type="ECO:0000256" key="1">
    <source>
        <dbReference type="SAM" id="Phobius"/>
    </source>
</evidence>
<keyword evidence="1" id="KW-1133">Transmembrane helix</keyword>
<proteinExistence type="predicted"/>
<dbReference type="Pfam" id="PF00892">
    <property type="entry name" value="EamA"/>
    <property type="match status" value="1"/>
</dbReference>
<dbReference type="InterPro" id="IPR000620">
    <property type="entry name" value="EamA_dom"/>
</dbReference>
<accession>A0A1G2BBW4</accession>
<feature type="transmembrane region" description="Helical" evidence="1">
    <location>
        <begin position="6"/>
        <end position="30"/>
    </location>
</feature>
<feature type="transmembrane region" description="Helical" evidence="1">
    <location>
        <begin position="288"/>
        <end position="303"/>
    </location>
</feature>
<name>A0A1G2BBW4_9BACT</name>
<dbReference type="SUPFAM" id="SSF103481">
    <property type="entry name" value="Multidrug resistance efflux transporter EmrE"/>
    <property type="match status" value="1"/>
</dbReference>
<feature type="transmembrane region" description="Helical" evidence="1">
    <location>
        <begin position="179"/>
        <end position="200"/>
    </location>
</feature>
<dbReference type="EMBL" id="MHKI01000017">
    <property type="protein sequence ID" value="OGY86654.1"/>
    <property type="molecule type" value="Genomic_DNA"/>
</dbReference>
<dbReference type="InterPro" id="IPR037185">
    <property type="entry name" value="EmrE-like"/>
</dbReference>
<feature type="transmembrane region" description="Helical" evidence="1">
    <location>
        <begin position="42"/>
        <end position="61"/>
    </location>
</feature>
<organism evidence="3 4">
    <name type="scientific">Candidatus Kerfeldbacteria bacterium RIFOXYB2_FULL_38_14</name>
    <dbReference type="NCBI Taxonomy" id="1798547"/>
    <lineage>
        <taxon>Bacteria</taxon>
        <taxon>Candidatus Kerfeldiibacteriota</taxon>
    </lineage>
</organism>
<evidence type="ECO:0000313" key="4">
    <source>
        <dbReference type="Proteomes" id="UP000176420"/>
    </source>
</evidence>
<evidence type="ECO:0000259" key="2">
    <source>
        <dbReference type="Pfam" id="PF00892"/>
    </source>
</evidence>
<dbReference type="Proteomes" id="UP000176420">
    <property type="component" value="Unassembled WGS sequence"/>
</dbReference>
<sequence length="304" mass="34812">MDITLYIIGVVIAFGDPLFYSICNIIDAYYVNHSFRHFTSIIIYNSIISLLFLPVVFILDFPQFPPVSLLPIIFIVGAIECFYQFPYFYALKNADTSLVASLFSIGRIFVPVLAFFIVGEQLVWWQYLGFFLITIATFFESKKPGSFQVNKAFLFMLGTSLFFAIQTVLYKYIFESVSWGTGFVSVWIVAFMCAMSMLIYPKTISRLKKDFPVLKKNWKIFVVEELFDSMGGWCYTFATSLIPVSVVKGVSSTQSIVVLLLSIGLSKTKRFTSLIDEDAHKKIIKRKLFFYVLILTGAIIIIWR</sequence>
<protein>
    <recommendedName>
        <fullName evidence="2">EamA domain-containing protein</fullName>
    </recommendedName>
</protein>
<keyword evidence="1" id="KW-0812">Transmembrane</keyword>
<comment type="caution">
    <text evidence="3">The sequence shown here is derived from an EMBL/GenBank/DDBJ whole genome shotgun (WGS) entry which is preliminary data.</text>
</comment>
<feature type="transmembrane region" description="Helical" evidence="1">
    <location>
        <begin position="97"/>
        <end position="118"/>
    </location>
</feature>
<dbReference type="AlphaFoldDB" id="A0A1G2BBW4"/>
<evidence type="ECO:0000313" key="3">
    <source>
        <dbReference type="EMBL" id="OGY86654.1"/>
    </source>
</evidence>
<dbReference type="GO" id="GO:0016020">
    <property type="term" value="C:membrane"/>
    <property type="evidence" value="ECO:0007669"/>
    <property type="project" value="InterPro"/>
</dbReference>
<feature type="transmembrane region" description="Helical" evidence="1">
    <location>
        <begin position="67"/>
        <end position="85"/>
    </location>
</feature>
<reference evidence="3 4" key="1">
    <citation type="journal article" date="2016" name="Nat. Commun.">
        <title>Thousands of microbial genomes shed light on interconnected biogeochemical processes in an aquifer system.</title>
        <authorList>
            <person name="Anantharaman K."/>
            <person name="Brown C.T."/>
            <person name="Hug L.A."/>
            <person name="Sharon I."/>
            <person name="Castelle C.J."/>
            <person name="Probst A.J."/>
            <person name="Thomas B.C."/>
            <person name="Singh A."/>
            <person name="Wilkins M.J."/>
            <person name="Karaoz U."/>
            <person name="Brodie E.L."/>
            <person name="Williams K.H."/>
            <person name="Hubbard S.S."/>
            <person name="Banfield J.F."/>
        </authorList>
    </citation>
    <scope>NUCLEOTIDE SEQUENCE [LARGE SCALE GENOMIC DNA]</scope>
</reference>
<gene>
    <name evidence="3" type="ORF">A2319_02865</name>
</gene>